<keyword evidence="7" id="KW-0732">Signal</keyword>
<sequence>MRSRLLSRHAFALGISSAAMASLFVAPTAVAQTVGTIQGSGAPAGATVTATDTVTGRSVTTTATAAGTFTLAGLRPSSYQVKAGERSQSVTVPVATVVTVDLTPVQEVQAGDVVVIGRRPRAEVRTATIATNVSPQQIESLPQTQRNFLNFAALAPGVTLNPDVNNARIQSGGNSSENINVFIDGTSQKNNVGFGGVAGQNFSGGNPFPQSAIQEFRVETQNYKAEFEQAGSAIITAVTKTGGNKFHGGVFGTFIPKAWFGRPYFERPGNANNPGFPCATDQTKTCFNEKPDYKRYEFGADLGGPIIADKLHFFAAYEGTRRTNPAIIVTTGAGIPSQLSSLLAGTFAAKFNQNLYFGKLTLFASEADTINASYFRREEQDLRDYGGNRAFENGRDIGTQSENYQFEWNHRADNWLNELTLSKFKSFTGTPTITTGPEYLITANNTGGGDLLFFGANSFQQANDQSADTLRNNFTYTGAENHVFKAGVRVSRVTLSRVEDAFGNGQYRFAAPNFTTLANSIPYAATISLRPPEPLEAKNTQVGLFIQDDWTINEHLTLNAGLRWDYESNNFNNKYVTPEKIATALRNYQPWKAAGIDPERYITDGTKRDPFKGAFQPRIGLSYDVNGDRDLVFFTGAGRYYDRNIFYLASLERLFNNVRSDINVTFCGENGLPACPAGTPTTPGAAAGNGVFRWNPAFRDPAALRSGVASGGLSGDIWVINNDVKVPYTDQFTLGVRKRLGAVQTSVAVAHNRSHNSFMYVRGNRQTNGNYTDGGDAWIRDPGAMSPDMFVPGYTGRLNIGSSIGEQRYTALFVTAEKGYTRESGWGFTTALTISDAKSNVGRAFNEAEMFNAGRQDAFGWQPTAGLERWRFVGTAIGDLPLDFQLSGTLTLASGPRFGNVNFDVKPPNCSGCLYFNDGGPLSPKQDIAYKNLDLKLAKRFRTPWGHELQADLSVFNVFDWVNRTYSTWGAGSGANPPLEENGTIGYARSFQAGLKYRF</sequence>
<reference evidence="9 10" key="1">
    <citation type="submission" date="2017-09" db="EMBL/GenBank/DDBJ databases">
        <title>Sphingomonas ginsenosidimutans KACC 14949, whole genome shotgun sequence.</title>
        <authorList>
            <person name="Feng G."/>
            <person name="Zhu H."/>
        </authorList>
    </citation>
    <scope>NUCLEOTIDE SEQUENCE [LARGE SCALE GENOMIC DNA]</scope>
    <source>
        <strain evidence="9 10">KACC 14949</strain>
    </source>
</reference>
<dbReference type="InterPro" id="IPR057601">
    <property type="entry name" value="Oar-like_b-barrel"/>
</dbReference>
<gene>
    <name evidence="9" type="ORF">COA17_14555</name>
</gene>
<feature type="domain" description="TonB-dependent transporter Oar-like beta-barrel" evidence="8">
    <location>
        <begin position="238"/>
        <end position="348"/>
    </location>
</feature>
<evidence type="ECO:0000313" key="10">
    <source>
        <dbReference type="Proteomes" id="UP000218784"/>
    </source>
</evidence>
<evidence type="ECO:0000256" key="7">
    <source>
        <dbReference type="SAM" id="SignalP"/>
    </source>
</evidence>
<evidence type="ECO:0000256" key="1">
    <source>
        <dbReference type="ARBA" id="ARBA00004571"/>
    </source>
</evidence>
<evidence type="ECO:0000256" key="5">
    <source>
        <dbReference type="ARBA" id="ARBA00023136"/>
    </source>
</evidence>
<dbReference type="InterPro" id="IPR039426">
    <property type="entry name" value="TonB-dep_rcpt-like"/>
</dbReference>
<keyword evidence="10" id="KW-1185">Reference proteome</keyword>
<dbReference type="PANTHER" id="PTHR30069">
    <property type="entry name" value="TONB-DEPENDENT OUTER MEMBRANE RECEPTOR"/>
    <property type="match status" value="1"/>
</dbReference>
<keyword evidence="9" id="KW-0675">Receptor</keyword>
<dbReference type="SUPFAM" id="SSF56935">
    <property type="entry name" value="Porins"/>
    <property type="match status" value="1"/>
</dbReference>
<organism evidence="9 10">
    <name type="scientific">Sphingomonas ginsenosidimutans</name>
    <dbReference type="NCBI Taxonomy" id="862134"/>
    <lineage>
        <taxon>Bacteria</taxon>
        <taxon>Pseudomonadati</taxon>
        <taxon>Pseudomonadota</taxon>
        <taxon>Alphaproteobacteria</taxon>
        <taxon>Sphingomonadales</taxon>
        <taxon>Sphingomonadaceae</taxon>
        <taxon>Sphingomonas</taxon>
    </lineage>
</organism>
<dbReference type="GO" id="GO:0009279">
    <property type="term" value="C:cell outer membrane"/>
    <property type="evidence" value="ECO:0007669"/>
    <property type="project" value="UniProtKB-SubCell"/>
</dbReference>
<keyword evidence="3" id="KW-1134">Transmembrane beta strand</keyword>
<dbReference type="Pfam" id="PF25183">
    <property type="entry name" value="OMP_b-brl_4"/>
    <property type="match status" value="2"/>
</dbReference>
<dbReference type="PANTHER" id="PTHR30069:SF46">
    <property type="entry name" value="OAR PROTEIN"/>
    <property type="match status" value="1"/>
</dbReference>
<evidence type="ECO:0000256" key="3">
    <source>
        <dbReference type="ARBA" id="ARBA00022452"/>
    </source>
</evidence>
<keyword evidence="5" id="KW-0472">Membrane</keyword>
<comment type="caution">
    <text evidence="9">The sequence shown here is derived from an EMBL/GenBank/DDBJ whole genome shotgun (WGS) entry which is preliminary data.</text>
</comment>
<dbReference type="EMBL" id="NWVD01000007">
    <property type="protein sequence ID" value="PCG08272.1"/>
    <property type="molecule type" value="Genomic_DNA"/>
</dbReference>
<evidence type="ECO:0000256" key="6">
    <source>
        <dbReference type="ARBA" id="ARBA00023237"/>
    </source>
</evidence>
<evidence type="ECO:0000313" key="9">
    <source>
        <dbReference type="EMBL" id="PCG08272.1"/>
    </source>
</evidence>
<dbReference type="AlphaFoldDB" id="A0A2A4HTP4"/>
<evidence type="ECO:0000256" key="4">
    <source>
        <dbReference type="ARBA" id="ARBA00022692"/>
    </source>
</evidence>
<protein>
    <submittedName>
        <fullName evidence="9">TonB-dependent receptor</fullName>
    </submittedName>
</protein>
<comment type="subcellular location">
    <subcellularLocation>
        <location evidence="1">Cell outer membrane</location>
        <topology evidence="1">Multi-pass membrane protein</topology>
    </subcellularLocation>
</comment>
<dbReference type="Proteomes" id="UP000218784">
    <property type="component" value="Unassembled WGS sequence"/>
</dbReference>
<evidence type="ECO:0000256" key="2">
    <source>
        <dbReference type="ARBA" id="ARBA00022448"/>
    </source>
</evidence>
<dbReference type="InterPro" id="IPR036942">
    <property type="entry name" value="Beta-barrel_TonB_sf"/>
</dbReference>
<evidence type="ECO:0000259" key="8">
    <source>
        <dbReference type="Pfam" id="PF25183"/>
    </source>
</evidence>
<name>A0A2A4HTP4_9SPHN</name>
<proteinExistence type="predicted"/>
<feature type="signal peptide" evidence="7">
    <location>
        <begin position="1"/>
        <end position="21"/>
    </location>
</feature>
<feature type="domain" description="TonB-dependent transporter Oar-like beta-barrel" evidence="8">
    <location>
        <begin position="350"/>
        <end position="882"/>
    </location>
</feature>
<dbReference type="GO" id="GO:0044718">
    <property type="term" value="P:siderophore transmembrane transport"/>
    <property type="evidence" value="ECO:0007669"/>
    <property type="project" value="TreeGrafter"/>
</dbReference>
<keyword evidence="2" id="KW-0813">Transport</keyword>
<accession>A0A2A4HTP4</accession>
<keyword evidence="6" id="KW-0998">Cell outer membrane</keyword>
<dbReference type="Gene3D" id="2.40.170.20">
    <property type="entry name" value="TonB-dependent receptor, beta-barrel domain"/>
    <property type="match status" value="1"/>
</dbReference>
<feature type="chain" id="PRO_5012381678" evidence="7">
    <location>
        <begin position="22"/>
        <end position="999"/>
    </location>
</feature>
<dbReference type="GO" id="GO:0015344">
    <property type="term" value="F:siderophore uptake transmembrane transporter activity"/>
    <property type="evidence" value="ECO:0007669"/>
    <property type="project" value="TreeGrafter"/>
</dbReference>
<keyword evidence="4" id="KW-0812">Transmembrane</keyword>